<keyword evidence="11 13" id="KW-0472">Membrane</keyword>
<evidence type="ECO:0000256" key="2">
    <source>
        <dbReference type="ARBA" id="ARBA00004567"/>
    </source>
</evidence>
<dbReference type="OrthoDB" id="67850at2759"/>
<comment type="subcellular location">
    <subcellularLocation>
        <location evidence="1">Nucleus membrane</location>
        <topology evidence="1">Multi-pass membrane protein</topology>
    </subcellularLocation>
    <subcellularLocation>
        <location evidence="2">Nucleus</location>
        <location evidence="2">Nuclear pore complex</location>
    </subcellularLocation>
</comment>
<evidence type="ECO:0000256" key="1">
    <source>
        <dbReference type="ARBA" id="ARBA00004232"/>
    </source>
</evidence>
<feature type="transmembrane region" description="Helical" evidence="13">
    <location>
        <begin position="269"/>
        <end position="288"/>
    </location>
</feature>
<evidence type="ECO:0000256" key="11">
    <source>
        <dbReference type="ARBA" id="ARBA00023136"/>
    </source>
</evidence>
<dbReference type="GO" id="GO:0030674">
    <property type="term" value="F:protein-macromolecule adaptor activity"/>
    <property type="evidence" value="ECO:0007669"/>
    <property type="project" value="TreeGrafter"/>
</dbReference>
<evidence type="ECO:0000256" key="3">
    <source>
        <dbReference type="ARBA" id="ARBA00005760"/>
    </source>
</evidence>
<dbReference type="GO" id="GO:0070631">
    <property type="term" value="P:spindle pole body localization"/>
    <property type="evidence" value="ECO:0007669"/>
    <property type="project" value="TreeGrafter"/>
</dbReference>
<evidence type="ECO:0000256" key="13">
    <source>
        <dbReference type="SAM" id="Phobius"/>
    </source>
</evidence>
<dbReference type="GO" id="GO:0070762">
    <property type="term" value="C:nuclear pore transmembrane ring"/>
    <property type="evidence" value="ECO:0007669"/>
    <property type="project" value="TreeGrafter"/>
</dbReference>
<dbReference type="GO" id="GO:0005816">
    <property type="term" value="C:spindle pole body"/>
    <property type="evidence" value="ECO:0007669"/>
    <property type="project" value="TreeGrafter"/>
</dbReference>
<evidence type="ECO:0000256" key="5">
    <source>
        <dbReference type="ARBA" id="ARBA00022692"/>
    </source>
</evidence>
<sequence>MPVLQPRPLPSGGAAVASSKLTTTPLQKIERQYRKFLAKRYMTFMSRVALWIAALLSLSSTVVSGDISKVPFAVLSSLPVFLSLAFLLRVRKTFITQPHRPSPRTSFIGLVISSFWNQRVITLLFSYVVFSITIANVWFTLLGREDMALFNSTARHPWQLNESRFILIASNACLFLVAAARDILDDRLKADWPRERRPFAQAVKIALFDNVWESSRIGFTFLWSVSVPFAYCWLGLRSFVWQWVNWRLWGVALRPFLGSFARSTSKTPGPWALLGPMLTLNMLTLLALQFPVKGLTAYITQPIHFDEFYRKSPLSLETYLITALKSQDPYYLQFTLMELLRVVSIPRHRKIFFDDISKSPSLISQLCQELLLQFGKVHNVLINRGVTVEPQSTRSSPVAASAISTAHDERKIPVRQADIFRPLTKPKSTFNLKNILNGPIQATPPSSVVKLGQAGTLAMKHVESVQDRVVAQIEGNPFGGAIVNEAKGTRKGVNEWAGKEWGRRSVRSVLGNVLVAQRAIEILVVLSVASIEEDTYGNVQQVLPAILEAIVRFREAIFALEVQLLAHTRLLGPAQSGAMDEVKKDLHIAIGSCDKAVRRIADTFGRSLSAFRFPPSVAYGLGEICKG</sequence>
<proteinExistence type="inferred from homology"/>
<evidence type="ECO:0000256" key="10">
    <source>
        <dbReference type="ARBA" id="ARBA00023132"/>
    </source>
</evidence>
<feature type="transmembrane region" description="Helical" evidence="13">
    <location>
        <begin position="70"/>
        <end position="90"/>
    </location>
</feature>
<feature type="transmembrane region" description="Helical" evidence="13">
    <location>
        <begin position="44"/>
        <end position="64"/>
    </location>
</feature>
<keyword evidence="7" id="KW-0653">Protein transport</keyword>
<evidence type="ECO:0000256" key="12">
    <source>
        <dbReference type="ARBA" id="ARBA00023242"/>
    </source>
</evidence>
<dbReference type="GO" id="GO:0015031">
    <property type="term" value="P:protein transport"/>
    <property type="evidence" value="ECO:0007669"/>
    <property type="project" value="UniProtKB-KW"/>
</dbReference>
<organism evidence="14 15">
    <name type="scientific">Cryptococcus neoformans Tu259-1</name>
    <dbReference type="NCBI Taxonomy" id="1230072"/>
    <lineage>
        <taxon>Eukaryota</taxon>
        <taxon>Fungi</taxon>
        <taxon>Dikarya</taxon>
        <taxon>Basidiomycota</taxon>
        <taxon>Agaricomycotina</taxon>
        <taxon>Tremellomycetes</taxon>
        <taxon>Tremellales</taxon>
        <taxon>Cryptococcaceae</taxon>
        <taxon>Cryptococcus</taxon>
        <taxon>Cryptococcus neoformans species complex</taxon>
    </lineage>
</organism>
<dbReference type="Proteomes" id="UP000199727">
    <property type="component" value="Unassembled WGS sequence"/>
</dbReference>
<evidence type="ECO:0000313" key="15">
    <source>
        <dbReference type="Proteomes" id="UP000199727"/>
    </source>
</evidence>
<comment type="similarity">
    <text evidence="3">Belongs to the NDC1 family.</text>
</comment>
<evidence type="ECO:0000313" key="14">
    <source>
        <dbReference type="EMBL" id="OXG21989.1"/>
    </source>
</evidence>
<dbReference type="InterPro" id="IPR019049">
    <property type="entry name" value="Nucleoporin_prot_Ndc1/Nup"/>
</dbReference>
<keyword evidence="8 13" id="KW-1133">Transmembrane helix</keyword>
<keyword evidence="4" id="KW-0813">Transport</keyword>
<dbReference type="PANTHER" id="PTHR13269:SF6">
    <property type="entry name" value="NUCLEOPORIN NDC1"/>
    <property type="match status" value="1"/>
</dbReference>
<dbReference type="GO" id="GO:0051028">
    <property type="term" value="P:mRNA transport"/>
    <property type="evidence" value="ECO:0007669"/>
    <property type="project" value="UniProtKB-KW"/>
</dbReference>
<protein>
    <recommendedName>
        <fullName evidence="16">Nucleoporin NDC1</fullName>
    </recommendedName>
</protein>
<evidence type="ECO:0000256" key="4">
    <source>
        <dbReference type="ARBA" id="ARBA00022448"/>
    </source>
</evidence>
<dbReference type="GO" id="GO:0031965">
    <property type="term" value="C:nuclear membrane"/>
    <property type="evidence" value="ECO:0007669"/>
    <property type="project" value="UniProtKB-SubCell"/>
</dbReference>
<dbReference type="Pfam" id="PF09531">
    <property type="entry name" value="Ndc1_Nup"/>
    <property type="match status" value="1"/>
</dbReference>
<dbReference type="PANTHER" id="PTHR13269">
    <property type="entry name" value="NUCLEOPORIN NDC1"/>
    <property type="match status" value="1"/>
</dbReference>
<comment type="caution">
    <text evidence="14">The sequence shown here is derived from an EMBL/GenBank/DDBJ whole genome shotgun (WGS) entry which is preliminary data.</text>
</comment>
<evidence type="ECO:0000256" key="7">
    <source>
        <dbReference type="ARBA" id="ARBA00022927"/>
    </source>
</evidence>
<dbReference type="AlphaFoldDB" id="A0A854QF15"/>
<keyword evidence="12" id="KW-0539">Nucleus</keyword>
<dbReference type="GO" id="GO:0006999">
    <property type="term" value="P:nuclear pore organization"/>
    <property type="evidence" value="ECO:0007669"/>
    <property type="project" value="TreeGrafter"/>
</dbReference>
<feature type="transmembrane region" description="Helical" evidence="13">
    <location>
        <begin position="217"/>
        <end position="236"/>
    </location>
</feature>
<evidence type="ECO:0000256" key="9">
    <source>
        <dbReference type="ARBA" id="ARBA00023010"/>
    </source>
</evidence>
<name>A0A854QF15_CRYNE</name>
<evidence type="ECO:0008006" key="16">
    <source>
        <dbReference type="Google" id="ProtNLM"/>
    </source>
</evidence>
<keyword evidence="10" id="KW-0906">Nuclear pore complex</keyword>
<keyword evidence="5 13" id="KW-0812">Transmembrane</keyword>
<keyword evidence="6" id="KW-0509">mRNA transport</keyword>
<accession>A0A854QF15</accession>
<keyword evidence="9" id="KW-0811">Translocation</keyword>
<feature type="transmembrane region" description="Helical" evidence="13">
    <location>
        <begin position="120"/>
        <end position="141"/>
    </location>
</feature>
<reference evidence="14 15" key="1">
    <citation type="submission" date="2017-06" db="EMBL/GenBank/DDBJ databases">
        <title>Global population genomics of the pathogenic fungus Cryptococcus neoformans var. grubii.</title>
        <authorList>
            <person name="Cuomo C."/>
            <person name="Litvintseva A."/>
            <person name="Chen Y."/>
            <person name="Young S."/>
            <person name="Zeng Q."/>
            <person name="Chapman S."/>
            <person name="Gujja S."/>
            <person name="Saif S."/>
            <person name="Birren B."/>
        </authorList>
    </citation>
    <scope>NUCLEOTIDE SEQUENCE [LARGE SCALE GENOMIC DNA]</scope>
    <source>
        <strain evidence="14 15">Tu259-1</strain>
    </source>
</reference>
<dbReference type="EMBL" id="AMKT01000041">
    <property type="protein sequence ID" value="OXG21989.1"/>
    <property type="molecule type" value="Genomic_DNA"/>
</dbReference>
<gene>
    <name evidence="14" type="ORF">C361_03416</name>
</gene>
<evidence type="ECO:0000256" key="6">
    <source>
        <dbReference type="ARBA" id="ARBA00022816"/>
    </source>
</evidence>
<evidence type="ECO:0000256" key="8">
    <source>
        <dbReference type="ARBA" id="ARBA00022989"/>
    </source>
</evidence>